<gene>
    <name evidence="5" type="ORF">GPA26_01655</name>
</gene>
<dbReference type="InterPro" id="IPR011206">
    <property type="entry name" value="Citrate_lyase_beta/mcl1/mcl2"/>
</dbReference>
<dbReference type="InterPro" id="IPR015813">
    <property type="entry name" value="Pyrv/PenolPyrv_kinase-like_dom"/>
</dbReference>
<accession>A0ABX1MM34</accession>
<evidence type="ECO:0000259" key="4">
    <source>
        <dbReference type="Pfam" id="PF03328"/>
    </source>
</evidence>
<protein>
    <submittedName>
        <fullName evidence="5">CoA ester lyase</fullName>
    </submittedName>
</protein>
<evidence type="ECO:0000256" key="1">
    <source>
        <dbReference type="ARBA" id="ARBA00001946"/>
    </source>
</evidence>
<keyword evidence="5" id="KW-0456">Lyase</keyword>
<organism evidence="5 6">
    <name type="scientific">Aromatoleum petrolei</name>
    <dbReference type="NCBI Taxonomy" id="76116"/>
    <lineage>
        <taxon>Bacteria</taxon>
        <taxon>Pseudomonadati</taxon>
        <taxon>Pseudomonadota</taxon>
        <taxon>Betaproteobacteria</taxon>
        <taxon>Rhodocyclales</taxon>
        <taxon>Rhodocyclaceae</taxon>
        <taxon>Aromatoleum</taxon>
    </lineage>
</organism>
<dbReference type="SUPFAM" id="SSF51621">
    <property type="entry name" value="Phosphoenolpyruvate/pyruvate domain"/>
    <property type="match status" value="1"/>
</dbReference>
<evidence type="ECO:0000256" key="2">
    <source>
        <dbReference type="ARBA" id="ARBA00022723"/>
    </source>
</evidence>
<dbReference type="RefSeq" id="WP_169204628.1">
    <property type="nucleotide sequence ID" value="NZ_CP059560.1"/>
</dbReference>
<comment type="cofactor">
    <cofactor evidence="1">
        <name>Mg(2+)</name>
        <dbReference type="ChEBI" id="CHEBI:18420"/>
    </cofactor>
</comment>
<keyword evidence="3" id="KW-0460">Magnesium</keyword>
<reference evidence="5 6" key="1">
    <citation type="submission" date="2019-12" db="EMBL/GenBank/DDBJ databases">
        <title>Comparative genomics gives insights into the taxonomy of the Azoarcus-Aromatoleum group and reveals separate origins of nif in the plant-associated Azoarcus and non-plant-associated Aromatoleum sub-groups.</title>
        <authorList>
            <person name="Lafos M."/>
            <person name="Maluk M."/>
            <person name="Batista M."/>
            <person name="Junghare M."/>
            <person name="Carmona M."/>
            <person name="Faoro H."/>
            <person name="Cruz L.M."/>
            <person name="Battistoni F."/>
            <person name="De Souza E."/>
            <person name="Pedrosa F."/>
            <person name="Chen W.-M."/>
            <person name="Poole P.S."/>
            <person name="Dixon R.A."/>
            <person name="James E.K."/>
        </authorList>
    </citation>
    <scope>NUCLEOTIDE SEQUENCE [LARGE SCALE GENOMIC DNA]</scope>
    <source>
        <strain evidence="5 6">ToN1</strain>
    </source>
</reference>
<name>A0ABX1MM34_9RHOO</name>
<proteinExistence type="predicted"/>
<dbReference type="Pfam" id="PF03328">
    <property type="entry name" value="HpcH_HpaI"/>
    <property type="match status" value="1"/>
</dbReference>
<comment type="caution">
    <text evidence="5">The sequence shown here is derived from an EMBL/GenBank/DDBJ whole genome shotgun (WGS) entry which is preliminary data.</text>
</comment>
<dbReference type="PANTHER" id="PTHR32308:SF0">
    <property type="entry name" value="HPCH_HPAI ALDOLASE_CITRATE LYASE DOMAIN-CONTAINING PROTEIN"/>
    <property type="match status" value="1"/>
</dbReference>
<keyword evidence="2" id="KW-0479">Metal-binding</keyword>
<evidence type="ECO:0000256" key="3">
    <source>
        <dbReference type="ARBA" id="ARBA00022842"/>
    </source>
</evidence>
<feature type="domain" description="HpcH/HpaI aldolase/citrate lyase" evidence="4">
    <location>
        <begin position="4"/>
        <end position="230"/>
    </location>
</feature>
<evidence type="ECO:0000313" key="6">
    <source>
        <dbReference type="Proteomes" id="UP000652074"/>
    </source>
</evidence>
<keyword evidence="6" id="KW-1185">Reference proteome</keyword>
<dbReference type="InterPro" id="IPR040442">
    <property type="entry name" value="Pyrv_kinase-like_dom_sf"/>
</dbReference>
<dbReference type="Proteomes" id="UP000652074">
    <property type="component" value="Unassembled WGS sequence"/>
</dbReference>
<sequence length="299" mass="31566">MKMRSLLFVPADNEKKLDKARGSTADVLILDLEDSVAATRKVTAREMASRYLGETRGARTWQAFVRINPLSEPGALFDLASVVDEGLDGVVLPKANGIEDVVRLAYCLDVLEARCGIPVGRTRILTVATETAAAMLNMGGYAQSHARLAGITWGAEDLSAALGASTNREADGALSHAYVLARSMCLIAAAAARVSPIDTLHADFRDAAGLEAACAESRRRGFTGRIAIHPDQVDVINRCYSPSEEDLALARAVIAAFAAQPDAGTVGIDGRMYDRPHLVQAHKTLANAGPATTAGSPAQ</sequence>
<dbReference type="EMBL" id="WTVR01000002">
    <property type="protein sequence ID" value="NMF87179.1"/>
    <property type="molecule type" value="Genomic_DNA"/>
</dbReference>
<dbReference type="GO" id="GO:0016829">
    <property type="term" value="F:lyase activity"/>
    <property type="evidence" value="ECO:0007669"/>
    <property type="project" value="UniProtKB-KW"/>
</dbReference>
<dbReference type="PANTHER" id="PTHR32308">
    <property type="entry name" value="LYASE BETA SUBUNIT, PUTATIVE (AFU_ORTHOLOGUE AFUA_4G13030)-RELATED"/>
    <property type="match status" value="1"/>
</dbReference>
<dbReference type="Gene3D" id="3.20.20.60">
    <property type="entry name" value="Phosphoenolpyruvate-binding domains"/>
    <property type="match status" value="1"/>
</dbReference>
<dbReference type="InterPro" id="IPR005000">
    <property type="entry name" value="Aldolase/citrate-lyase_domain"/>
</dbReference>
<dbReference type="PIRSF" id="PIRSF015582">
    <property type="entry name" value="Cit_lyase_B"/>
    <property type="match status" value="1"/>
</dbReference>
<evidence type="ECO:0000313" key="5">
    <source>
        <dbReference type="EMBL" id="NMF87179.1"/>
    </source>
</evidence>